<dbReference type="Gene3D" id="3.90.330.10">
    <property type="entry name" value="Nitrile hydratase alpha /Thiocyanate hydrolase gamma"/>
    <property type="match status" value="1"/>
</dbReference>
<dbReference type="EMBL" id="CP071869">
    <property type="protein sequence ID" value="QTE23308.1"/>
    <property type="molecule type" value="Genomic_DNA"/>
</dbReference>
<evidence type="ECO:0000313" key="1">
    <source>
        <dbReference type="EMBL" id="QTE23308.1"/>
    </source>
</evidence>
<dbReference type="InterPro" id="IPR036648">
    <property type="entry name" value="CN_Hdrase_a/SCN_Hdrase_g_sf"/>
</dbReference>
<keyword evidence="2" id="KW-1185">Reference proteome</keyword>
<name>A0A975H7Q4_9FLAO</name>
<evidence type="ECO:0000313" key="2">
    <source>
        <dbReference type="Proteomes" id="UP000663920"/>
    </source>
</evidence>
<dbReference type="GO" id="GO:0003824">
    <property type="term" value="F:catalytic activity"/>
    <property type="evidence" value="ECO:0007669"/>
    <property type="project" value="InterPro"/>
</dbReference>
<dbReference type="SUPFAM" id="SSF56209">
    <property type="entry name" value="Nitrile hydratase alpha chain"/>
    <property type="match status" value="1"/>
</dbReference>
<dbReference type="AlphaFoldDB" id="A0A975H7Q4"/>
<protein>
    <submittedName>
        <fullName evidence="1">NHLP leader peptide family RiPP</fullName>
    </submittedName>
</protein>
<dbReference type="NCBIfam" id="TIGR03793">
    <property type="entry name" value="leader_NHLP"/>
    <property type="match status" value="1"/>
</dbReference>
<dbReference type="GO" id="GO:0046914">
    <property type="term" value="F:transition metal ion binding"/>
    <property type="evidence" value="ECO:0007669"/>
    <property type="project" value="InterPro"/>
</dbReference>
<organism evidence="1 2">
    <name type="scientific">Polaribacter cellanae</name>
    <dbReference type="NCBI Taxonomy" id="2818493"/>
    <lineage>
        <taxon>Bacteria</taxon>
        <taxon>Pseudomonadati</taxon>
        <taxon>Bacteroidota</taxon>
        <taxon>Flavobacteriia</taxon>
        <taxon>Flavobacteriales</taxon>
        <taxon>Flavobacteriaceae</taxon>
    </lineage>
</organism>
<dbReference type="RefSeq" id="WP_208079319.1">
    <property type="nucleotide sequence ID" value="NZ_CP071869.1"/>
</dbReference>
<reference evidence="1 2" key="1">
    <citation type="submission" date="2021-03" db="EMBL/GenBank/DDBJ databases">
        <title>Complete genome of Polaribacter_sp.SM13.</title>
        <authorList>
            <person name="Jeong S.W."/>
            <person name="Bae J.W."/>
        </authorList>
    </citation>
    <scope>NUCLEOTIDE SEQUENCE [LARGE SCALE GENOMIC DNA]</scope>
    <source>
        <strain evidence="1 2">SM13</strain>
    </source>
</reference>
<proteinExistence type="predicted"/>
<dbReference type="KEGG" id="pcea:J3359_03250"/>
<sequence length="114" mass="12653">MELTSAQQKSQELLQTIITKAWEEEAFKQELIANPIKTIEKVTGERINLPEGKALIVKDQTDDSVVYINIPSEPNMEDLELSEEQLEVIAGGGSIWPIGFPIIISTDPAKDGFQ</sequence>
<gene>
    <name evidence="1" type="ORF">J3359_03250</name>
</gene>
<accession>A0A975H7Q4</accession>
<dbReference type="InterPro" id="IPR022513">
    <property type="entry name" value="TOMM_pelo"/>
</dbReference>
<dbReference type="Proteomes" id="UP000663920">
    <property type="component" value="Chromosome"/>
</dbReference>